<keyword evidence="1" id="KW-0472">Membrane</keyword>
<dbReference type="Proteomes" id="UP000037175">
    <property type="component" value="Unassembled WGS sequence"/>
</dbReference>
<keyword evidence="3" id="KW-1185">Reference proteome</keyword>
<comment type="caution">
    <text evidence="2">The sequence shown here is derived from an EMBL/GenBank/DDBJ whole genome shotgun (WGS) entry which is preliminary data.</text>
</comment>
<protein>
    <submittedName>
        <fullName evidence="2">Phosphate ABC transporter permease</fullName>
    </submittedName>
</protein>
<feature type="transmembrane region" description="Helical" evidence="1">
    <location>
        <begin position="32"/>
        <end position="59"/>
    </location>
</feature>
<feature type="transmembrane region" description="Helical" evidence="1">
    <location>
        <begin position="7"/>
        <end position="26"/>
    </location>
</feature>
<sequence length="64" mass="6729">MKSGSALTYRVILYTVLAAGLILASIDFYRNFNGLCTACTGRCSAVSLLAIIIPVLFLVGSGKT</sequence>
<name>A0A0L6VZG4_9FIRM</name>
<dbReference type="AlphaFoldDB" id="A0A0L6VZG4"/>
<proteinExistence type="predicted"/>
<accession>A0A0L6VZG4</accession>
<evidence type="ECO:0000313" key="2">
    <source>
        <dbReference type="EMBL" id="KNZ68239.1"/>
    </source>
</evidence>
<reference evidence="3" key="1">
    <citation type="submission" date="2015-07" db="EMBL/GenBank/DDBJ databases">
        <title>Complete Genome of Thermincola ferriacetica strain Z-0001T.</title>
        <authorList>
            <person name="Lusk B."/>
            <person name="Badalamenti J.P."/>
            <person name="Parameswaran P."/>
            <person name="Bond D.R."/>
            <person name="Torres C.I."/>
        </authorList>
    </citation>
    <scope>NUCLEOTIDE SEQUENCE [LARGE SCALE GENOMIC DNA]</scope>
    <source>
        <strain evidence="3">Z-0001</strain>
    </source>
</reference>
<dbReference type="EMBL" id="LGTE01000041">
    <property type="protein sequence ID" value="KNZ68239.1"/>
    <property type="molecule type" value="Genomic_DNA"/>
</dbReference>
<organism evidence="2 3">
    <name type="scientific">Thermincola ferriacetica</name>
    <dbReference type="NCBI Taxonomy" id="281456"/>
    <lineage>
        <taxon>Bacteria</taxon>
        <taxon>Bacillati</taxon>
        <taxon>Bacillota</taxon>
        <taxon>Clostridia</taxon>
        <taxon>Eubacteriales</taxon>
        <taxon>Thermincolaceae</taxon>
        <taxon>Thermincola</taxon>
    </lineage>
</organism>
<keyword evidence="1" id="KW-0812">Transmembrane</keyword>
<evidence type="ECO:0000256" key="1">
    <source>
        <dbReference type="SAM" id="Phobius"/>
    </source>
</evidence>
<keyword evidence="1" id="KW-1133">Transmembrane helix</keyword>
<gene>
    <name evidence="2" type="ORF">Tfer_3213</name>
</gene>
<evidence type="ECO:0000313" key="3">
    <source>
        <dbReference type="Proteomes" id="UP000037175"/>
    </source>
</evidence>